<protein>
    <submittedName>
        <fullName evidence="1">Uncharacterized protein</fullName>
    </submittedName>
</protein>
<reference evidence="1 2" key="1">
    <citation type="submission" date="2018-06" db="EMBL/GenBank/DDBJ databases">
        <title>Comparative genomics reveals the genomic features of Rhizophagus irregularis, R. cerebriforme, R. diaphanum and Gigaspora rosea, and their symbiotic lifestyle signature.</title>
        <authorList>
            <person name="Morin E."/>
            <person name="San Clemente H."/>
            <person name="Chen E.C.H."/>
            <person name="De La Providencia I."/>
            <person name="Hainaut M."/>
            <person name="Kuo A."/>
            <person name="Kohler A."/>
            <person name="Murat C."/>
            <person name="Tang N."/>
            <person name="Roy S."/>
            <person name="Loubradou J."/>
            <person name="Henrissat B."/>
            <person name="Grigoriev I.V."/>
            <person name="Corradi N."/>
            <person name="Roux C."/>
            <person name="Martin F.M."/>
        </authorList>
    </citation>
    <scope>NUCLEOTIDE SEQUENCE [LARGE SCALE GENOMIC DNA]</scope>
    <source>
        <strain evidence="1 2">DAOM 194757</strain>
    </source>
</reference>
<name>A0A397ULJ6_9GLOM</name>
<evidence type="ECO:0000313" key="1">
    <source>
        <dbReference type="EMBL" id="RIB08243.1"/>
    </source>
</evidence>
<dbReference type="AlphaFoldDB" id="A0A397ULJ6"/>
<comment type="caution">
    <text evidence="1">The sequence shown here is derived from an EMBL/GenBank/DDBJ whole genome shotgun (WGS) entry which is preliminary data.</text>
</comment>
<evidence type="ECO:0000313" key="2">
    <source>
        <dbReference type="Proteomes" id="UP000266673"/>
    </source>
</evidence>
<organism evidence="1 2">
    <name type="scientific">Gigaspora rosea</name>
    <dbReference type="NCBI Taxonomy" id="44941"/>
    <lineage>
        <taxon>Eukaryota</taxon>
        <taxon>Fungi</taxon>
        <taxon>Fungi incertae sedis</taxon>
        <taxon>Mucoromycota</taxon>
        <taxon>Glomeromycotina</taxon>
        <taxon>Glomeromycetes</taxon>
        <taxon>Diversisporales</taxon>
        <taxon>Gigasporaceae</taxon>
        <taxon>Gigaspora</taxon>
    </lineage>
</organism>
<accession>A0A397ULJ6</accession>
<dbReference type="EMBL" id="QKWP01001533">
    <property type="protein sequence ID" value="RIB08243.1"/>
    <property type="molecule type" value="Genomic_DNA"/>
</dbReference>
<dbReference type="Proteomes" id="UP000266673">
    <property type="component" value="Unassembled WGS sequence"/>
</dbReference>
<gene>
    <name evidence="1" type="ORF">C2G38_2212148</name>
</gene>
<proteinExistence type="predicted"/>
<keyword evidence="2" id="KW-1185">Reference proteome</keyword>
<sequence>MGIAQNQSLPSDPEVWTPENFQALKTTLKIVYLLFVTFKYLSKPTNIINNPSTPFYFNTNFANEIDESFSTIINEEHAVNRKRFRFTSITEFCK</sequence>